<proteinExistence type="predicted"/>
<evidence type="ECO:0000313" key="3">
    <source>
        <dbReference type="Proteomes" id="UP001178507"/>
    </source>
</evidence>
<dbReference type="Proteomes" id="UP001178507">
    <property type="component" value="Unassembled WGS sequence"/>
</dbReference>
<name>A0AA36NGA6_9DINO</name>
<feature type="compositionally biased region" description="Basic and acidic residues" evidence="1">
    <location>
        <begin position="81"/>
        <end position="92"/>
    </location>
</feature>
<protein>
    <submittedName>
        <fullName evidence="2">Uncharacterized protein</fullName>
    </submittedName>
</protein>
<evidence type="ECO:0000313" key="2">
    <source>
        <dbReference type="EMBL" id="CAJ1405952.1"/>
    </source>
</evidence>
<feature type="compositionally biased region" description="Basic and acidic residues" evidence="1">
    <location>
        <begin position="109"/>
        <end position="118"/>
    </location>
</feature>
<comment type="caution">
    <text evidence="2">The sequence shown here is derived from an EMBL/GenBank/DDBJ whole genome shotgun (WGS) entry which is preliminary data.</text>
</comment>
<sequence length="424" mass="50122">MARACGWRAEPGEDLEDFLPLRPCNSEPQLRRIPPSLALPCDTSGYEGFSREDESPSQNSQALHSMVERLYDEELRKREERHAARIQEREQELASQAPFAPALRRRRGADRVGRDSSERHLHLYDQRLEMAERKRQLHEQKLRNEREYLESHSVHRARSPQADPTLFQRLHEEAEIRRHRMQELQEEKAATLSPSRRAANGSRPHLRLFELASERIEKRNKLQKMKEEQEAGPASARSPQAHTARISQRLFEEGQLRQQRLMEKKREKEIRESESLVCSPSRRKAKDTEAIFQRLFKPERRRRVQDVREEEEQWLRMRRHSNPAKRMPSFHLHKSPSESPKAIPRAQVLSEAEALKEKPSVFDFKAATAELARLLSKRRSPASTLRQPRPRPCLLQMLRWLRLLRLRPSRAFKRRHLSTKRRST</sequence>
<feature type="region of interest" description="Disordered" evidence="1">
    <location>
        <begin position="81"/>
        <end position="118"/>
    </location>
</feature>
<reference evidence="2" key="1">
    <citation type="submission" date="2023-08" db="EMBL/GenBank/DDBJ databases">
        <authorList>
            <person name="Chen Y."/>
            <person name="Shah S."/>
            <person name="Dougan E. K."/>
            <person name="Thang M."/>
            <person name="Chan C."/>
        </authorList>
    </citation>
    <scope>NUCLEOTIDE SEQUENCE</scope>
</reference>
<dbReference type="AlphaFoldDB" id="A0AA36NGA6"/>
<feature type="region of interest" description="Disordered" evidence="1">
    <location>
        <begin position="222"/>
        <end position="243"/>
    </location>
</feature>
<accession>A0AA36NGA6</accession>
<keyword evidence="3" id="KW-1185">Reference proteome</keyword>
<dbReference type="EMBL" id="CAUJNA010003609">
    <property type="protein sequence ID" value="CAJ1405952.1"/>
    <property type="molecule type" value="Genomic_DNA"/>
</dbReference>
<feature type="region of interest" description="Disordered" evidence="1">
    <location>
        <begin position="43"/>
        <end position="64"/>
    </location>
</feature>
<gene>
    <name evidence="2" type="ORF">EVOR1521_LOCUS28031</name>
</gene>
<evidence type="ECO:0000256" key="1">
    <source>
        <dbReference type="SAM" id="MobiDB-lite"/>
    </source>
</evidence>
<organism evidence="2 3">
    <name type="scientific">Effrenium voratum</name>
    <dbReference type="NCBI Taxonomy" id="2562239"/>
    <lineage>
        <taxon>Eukaryota</taxon>
        <taxon>Sar</taxon>
        <taxon>Alveolata</taxon>
        <taxon>Dinophyceae</taxon>
        <taxon>Suessiales</taxon>
        <taxon>Symbiodiniaceae</taxon>
        <taxon>Effrenium</taxon>
    </lineage>
</organism>